<evidence type="ECO:0000313" key="4">
    <source>
        <dbReference type="EMBL" id="CAE0064060.1"/>
    </source>
</evidence>
<dbReference type="GO" id="GO:0008168">
    <property type="term" value="F:methyltransferase activity"/>
    <property type="evidence" value="ECO:0007669"/>
    <property type="project" value="UniProtKB-KW"/>
</dbReference>
<dbReference type="Pfam" id="PF10017">
    <property type="entry name" value="Methyltransf_33"/>
    <property type="match status" value="1"/>
</dbReference>
<keyword evidence="2" id="KW-0808">Transferase</keyword>
<dbReference type="Gene3D" id="3.40.50.150">
    <property type="entry name" value="Vaccinia Virus protein VP39"/>
    <property type="match status" value="1"/>
</dbReference>
<sequence>MLLHRVHRRFGDRVRVHGVVADNLQGLSWIRENYAAGSNVALFLGSSIGNFPTEAARSFLAGVQKSLNRGDKLLIGFDLLKDPEIMRRAYSDRLGVTAQFNYNLLRRINNEFNANFDLGSFYHVANFNVALGGMESWLISSKDQTVRTLSSAENSNRKKTVVGSLSVVSFAGHGCRWSYPVVVRLSLIASRVFIPSIHSSTPKNP</sequence>
<name>A0A7S3A9R8_9RHOD</name>
<evidence type="ECO:0000259" key="3">
    <source>
        <dbReference type="Pfam" id="PF10017"/>
    </source>
</evidence>
<accession>A0A7S3A9R8</accession>
<evidence type="ECO:0000256" key="2">
    <source>
        <dbReference type="ARBA" id="ARBA00022679"/>
    </source>
</evidence>
<proteinExistence type="predicted"/>
<dbReference type="PANTHER" id="PTHR43397">
    <property type="entry name" value="ERGOTHIONEINE BIOSYNTHESIS PROTEIN 1"/>
    <property type="match status" value="1"/>
</dbReference>
<dbReference type="GO" id="GO:0032259">
    <property type="term" value="P:methylation"/>
    <property type="evidence" value="ECO:0007669"/>
    <property type="project" value="UniProtKB-KW"/>
</dbReference>
<dbReference type="InterPro" id="IPR029063">
    <property type="entry name" value="SAM-dependent_MTases_sf"/>
</dbReference>
<keyword evidence="1" id="KW-0489">Methyltransferase</keyword>
<dbReference type="AlphaFoldDB" id="A0A7S3A9R8"/>
<dbReference type="EMBL" id="HBHW01041714">
    <property type="protein sequence ID" value="CAE0064060.1"/>
    <property type="molecule type" value="Transcribed_RNA"/>
</dbReference>
<feature type="domain" description="Histidine-specific methyltransferase SAM-dependent" evidence="3">
    <location>
        <begin position="12"/>
        <end position="149"/>
    </location>
</feature>
<reference evidence="4" key="1">
    <citation type="submission" date="2021-01" db="EMBL/GenBank/DDBJ databases">
        <authorList>
            <person name="Corre E."/>
            <person name="Pelletier E."/>
            <person name="Niang G."/>
            <person name="Scheremetjew M."/>
            <person name="Finn R."/>
            <person name="Kale V."/>
            <person name="Holt S."/>
            <person name="Cochrane G."/>
            <person name="Meng A."/>
            <person name="Brown T."/>
            <person name="Cohen L."/>
        </authorList>
    </citation>
    <scope>NUCLEOTIDE SEQUENCE</scope>
    <source>
        <strain evidence="4">CCMP 769</strain>
    </source>
</reference>
<organism evidence="4">
    <name type="scientific">Rhodosorus marinus</name>
    <dbReference type="NCBI Taxonomy" id="101924"/>
    <lineage>
        <taxon>Eukaryota</taxon>
        <taxon>Rhodophyta</taxon>
        <taxon>Stylonematophyceae</taxon>
        <taxon>Stylonematales</taxon>
        <taxon>Stylonemataceae</taxon>
        <taxon>Rhodosorus</taxon>
    </lineage>
</organism>
<protein>
    <recommendedName>
        <fullName evidence="3">Histidine-specific methyltransferase SAM-dependent domain-containing protein</fullName>
    </recommendedName>
</protein>
<evidence type="ECO:0000256" key="1">
    <source>
        <dbReference type="ARBA" id="ARBA00022603"/>
    </source>
</evidence>
<gene>
    <name evidence="4" type="ORF">RMAR00112_LOCUS32132</name>
</gene>
<dbReference type="PANTHER" id="PTHR43397:SF1">
    <property type="entry name" value="ERGOTHIONEINE BIOSYNTHESIS PROTEIN 1"/>
    <property type="match status" value="1"/>
</dbReference>
<dbReference type="InterPro" id="IPR051128">
    <property type="entry name" value="EgtD_Methyltrsf_superfamily"/>
</dbReference>
<dbReference type="InterPro" id="IPR019257">
    <property type="entry name" value="MeTrfase_dom"/>
</dbReference>